<dbReference type="GeneID" id="85351572"/>
<dbReference type="EMBL" id="JAUEPS010000052">
    <property type="protein sequence ID" value="KAK0444930.1"/>
    <property type="molecule type" value="Genomic_DNA"/>
</dbReference>
<organism evidence="1 2">
    <name type="scientific">Armillaria tabescens</name>
    <name type="common">Ringless honey mushroom</name>
    <name type="synonym">Agaricus tabescens</name>
    <dbReference type="NCBI Taxonomy" id="1929756"/>
    <lineage>
        <taxon>Eukaryota</taxon>
        <taxon>Fungi</taxon>
        <taxon>Dikarya</taxon>
        <taxon>Basidiomycota</taxon>
        <taxon>Agaricomycotina</taxon>
        <taxon>Agaricomycetes</taxon>
        <taxon>Agaricomycetidae</taxon>
        <taxon>Agaricales</taxon>
        <taxon>Marasmiineae</taxon>
        <taxon>Physalacriaceae</taxon>
        <taxon>Desarmillaria</taxon>
    </lineage>
</organism>
<dbReference type="AlphaFoldDB" id="A0AA39JN55"/>
<dbReference type="Proteomes" id="UP001175211">
    <property type="component" value="Unassembled WGS sequence"/>
</dbReference>
<name>A0AA39JN55_ARMTA</name>
<comment type="caution">
    <text evidence="1">The sequence shown here is derived from an EMBL/GenBank/DDBJ whole genome shotgun (WGS) entry which is preliminary data.</text>
</comment>
<reference evidence="1" key="1">
    <citation type="submission" date="2023-06" db="EMBL/GenBank/DDBJ databases">
        <authorList>
            <consortium name="Lawrence Berkeley National Laboratory"/>
            <person name="Ahrendt S."/>
            <person name="Sahu N."/>
            <person name="Indic B."/>
            <person name="Wong-Bajracharya J."/>
            <person name="Merenyi Z."/>
            <person name="Ke H.-M."/>
            <person name="Monk M."/>
            <person name="Kocsube S."/>
            <person name="Drula E."/>
            <person name="Lipzen A."/>
            <person name="Balint B."/>
            <person name="Henrissat B."/>
            <person name="Andreopoulos B."/>
            <person name="Martin F.M."/>
            <person name="Harder C.B."/>
            <person name="Rigling D."/>
            <person name="Ford K.L."/>
            <person name="Foster G.D."/>
            <person name="Pangilinan J."/>
            <person name="Papanicolaou A."/>
            <person name="Barry K."/>
            <person name="LaButti K."/>
            <person name="Viragh M."/>
            <person name="Koriabine M."/>
            <person name="Yan M."/>
            <person name="Riley R."/>
            <person name="Champramary S."/>
            <person name="Plett K.L."/>
            <person name="Tsai I.J."/>
            <person name="Slot J."/>
            <person name="Sipos G."/>
            <person name="Plett J."/>
            <person name="Nagy L.G."/>
            <person name="Grigoriev I.V."/>
        </authorList>
    </citation>
    <scope>NUCLEOTIDE SEQUENCE</scope>
    <source>
        <strain evidence="1">CCBAS 213</strain>
    </source>
</reference>
<proteinExistence type="predicted"/>
<gene>
    <name evidence="1" type="ORF">EV420DRAFT_1277315</name>
</gene>
<sequence length="84" mass="9923">MNYIFCSQMQQGTPQHMVVLYDINCQWLKKLWERIATYPSSMTPSQDPSNLIYLILKFHLPAHIPSCYMKYSFYKMPHDGETDG</sequence>
<dbReference type="Pfam" id="PF18758">
    <property type="entry name" value="KDZ"/>
    <property type="match status" value="1"/>
</dbReference>
<protein>
    <submittedName>
        <fullName evidence="1">Uncharacterized protein</fullName>
    </submittedName>
</protein>
<keyword evidence="2" id="KW-1185">Reference proteome</keyword>
<evidence type="ECO:0000313" key="1">
    <source>
        <dbReference type="EMBL" id="KAK0444930.1"/>
    </source>
</evidence>
<evidence type="ECO:0000313" key="2">
    <source>
        <dbReference type="Proteomes" id="UP001175211"/>
    </source>
</evidence>
<accession>A0AA39JN55</accession>
<dbReference type="InterPro" id="IPR040521">
    <property type="entry name" value="KDZ"/>
</dbReference>
<dbReference type="RefSeq" id="XP_060325277.1">
    <property type="nucleotide sequence ID" value="XM_060468024.1"/>
</dbReference>